<keyword evidence="6 8" id="KW-0472">Membrane</keyword>
<dbReference type="Pfam" id="PF06580">
    <property type="entry name" value="His_kinase"/>
    <property type="match status" value="1"/>
</dbReference>
<keyword evidence="5 10" id="KW-0418">Kinase</keyword>
<comment type="subcellular location">
    <subcellularLocation>
        <location evidence="1">Cell membrane</location>
        <topology evidence="1">Multi-pass membrane protein</topology>
    </subcellularLocation>
</comment>
<keyword evidence="4" id="KW-0808">Transferase</keyword>
<dbReference type="AlphaFoldDB" id="A0AA96RH36"/>
<evidence type="ECO:0000256" key="2">
    <source>
        <dbReference type="ARBA" id="ARBA00022475"/>
    </source>
</evidence>
<keyword evidence="8" id="KW-1133">Transmembrane helix</keyword>
<dbReference type="SMART" id="SM00304">
    <property type="entry name" value="HAMP"/>
    <property type="match status" value="1"/>
</dbReference>
<dbReference type="Proteomes" id="UP001304650">
    <property type="component" value="Chromosome"/>
</dbReference>
<keyword evidence="11" id="KW-1185">Reference proteome</keyword>
<feature type="transmembrane region" description="Helical" evidence="8">
    <location>
        <begin position="10"/>
        <end position="28"/>
    </location>
</feature>
<feature type="domain" description="HAMP" evidence="9">
    <location>
        <begin position="308"/>
        <end position="360"/>
    </location>
</feature>
<dbReference type="GO" id="GO:0000155">
    <property type="term" value="F:phosphorelay sensor kinase activity"/>
    <property type="evidence" value="ECO:0007669"/>
    <property type="project" value="InterPro"/>
</dbReference>
<dbReference type="PANTHER" id="PTHR34220">
    <property type="entry name" value="SENSOR HISTIDINE KINASE YPDA"/>
    <property type="match status" value="1"/>
</dbReference>
<sequence length="577" mass="66471">MIKYKVFQKLLFMFGALFVPTAILFYYANHTSKELVTHTLVNSSSRQMEYTLDQIEQTLRHLEKQALVLTNDSSVRSYANYSNSDDLLDHLFIRNIIEEKLDIQAQADPLIGDLTVYWPQLEERISAAGAGKSMASKEELMMKPKNRWYAEFINDQVFFHLLLSNSPFMEKDLTNATVMVEVTISNRYIASVLEGLNKTGNGTSFFYFRNGNITSTEAIDSNVRAHLMQTPLLRNDISTDVTNHASVKIDGTEYLIQIMRSPTLDCSLVSYIRSDAFLLPLHKVNVLINVSLLFLVVFGIGFSYMFYKHFRTPFAYLVRKIEKLGEGDYTIRATLKTRTEFDYLFDRFNEMAARTQSLIENVYEEKVRTREAEYKHLQSQINPHFLYNCLFFIVSMANKSPEAVISMAKNLAAFYRYITRRAGEQTTLEDEIRLMQSYLEVQALRNRRLSYTIAIPEEILRLSMPTLLLQPIVENAIVHGIEQKQKSGKVSITGAVLADRYQLCIDDDGAGLSNEEIILLTERIQSSYQPSEEMGCGLRNVNHRLIHRFGPRSGLLFERNEWQGLRVRFQIPFSHLS</sequence>
<keyword evidence="7" id="KW-0175">Coiled coil</keyword>
<dbReference type="Gene3D" id="3.30.565.10">
    <property type="entry name" value="Histidine kinase-like ATPase, C-terminal domain"/>
    <property type="match status" value="1"/>
</dbReference>
<dbReference type="CDD" id="cd06225">
    <property type="entry name" value="HAMP"/>
    <property type="match status" value="1"/>
</dbReference>
<evidence type="ECO:0000256" key="3">
    <source>
        <dbReference type="ARBA" id="ARBA00022553"/>
    </source>
</evidence>
<evidence type="ECO:0000256" key="8">
    <source>
        <dbReference type="SAM" id="Phobius"/>
    </source>
</evidence>
<evidence type="ECO:0000256" key="1">
    <source>
        <dbReference type="ARBA" id="ARBA00004651"/>
    </source>
</evidence>
<evidence type="ECO:0000256" key="7">
    <source>
        <dbReference type="SAM" id="Coils"/>
    </source>
</evidence>
<dbReference type="InterPro" id="IPR050640">
    <property type="entry name" value="Bact_2-comp_sensor_kinase"/>
</dbReference>
<dbReference type="InterPro" id="IPR003594">
    <property type="entry name" value="HATPase_dom"/>
</dbReference>
<evidence type="ECO:0000313" key="10">
    <source>
        <dbReference type="EMBL" id="WNR42888.1"/>
    </source>
</evidence>
<keyword evidence="8" id="KW-0812">Transmembrane</keyword>
<keyword evidence="3" id="KW-0597">Phosphoprotein</keyword>
<dbReference type="KEGG" id="proo:MJB10_17405"/>
<gene>
    <name evidence="10" type="ORF">MJB10_17405</name>
</gene>
<protein>
    <submittedName>
        <fullName evidence="10">Histidine kinase</fullName>
    </submittedName>
</protein>
<dbReference type="InterPro" id="IPR010559">
    <property type="entry name" value="Sig_transdc_His_kin_internal"/>
</dbReference>
<dbReference type="PROSITE" id="PS50885">
    <property type="entry name" value="HAMP"/>
    <property type="match status" value="1"/>
</dbReference>
<accession>A0AA96RH36</accession>
<evidence type="ECO:0000313" key="11">
    <source>
        <dbReference type="Proteomes" id="UP001304650"/>
    </source>
</evidence>
<evidence type="ECO:0000256" key="4">
    <source>
        <dbReference type="ARBA" id="ARBA00022679"/>
    </source>
</evidence>
<dbReference type="InterPro" id="IPR036890">
    <property type="entry name" value="HATPase_C_sf"/>
</dbReference>
<feature type="coiled-coil region" evidence="7">
    <location>
        <begin position="45"/>
        <end position="72"/>
    </location>
</feature>
<dbReference type="GO" id="GO:0005886">
    <property type="term" value="C:plasma membrane"/>
    <property type="evidence" value="ECO:0007669"/>
    <property type="project" value="UniProtKB-SubCell"/>
</dbReference>
<dbReference type="SUPFAM" id="SSF158472">
    <property type="entry name" value="HAMP domain-like"/>
    <property type="match status" value="1"/>
</dbReference>
<organism evidence="10 11">
    <name type="scientific">Paenibacillus roseopurpureus</name>
    <dbReference type="NCBI Taxonomy" id="2918901"/>
    <lineage>
        <taxon>Bacteria</taxon>
        <taxon>Bacillati</taxon>
        <taxon>Bacillota</taxon>
        <taxon>Bacilli</taxon>
        <taxon>Bacillales</taxon>
        <taxon>Paenibacillaceae</taxon>
        <taxon>Paenibacillus</taxon>
    </lineage>
</organism>
<dbReference type="InterPro" id="IPR003660">
    <property type="entry name" value="HAMP_dom"/>
</dbReference>
<reference evidence="10" key="1">
    <citation type="submission" date="2022-02" db="EMBL/GenBank/DDBJ databases">
        <title>Paenibacillus sp. MBLB1832 Whole Genome Shotgun Sequencing.</title>
        <authorList>
            <person name="Hwang C.Y."/>
            <person name="Cho E.-S."/>
            <person name="Seo M.-J."/>
        </authorList>
    </citation>
    <scope>NUCLEOTIDE SEQUENCE</scope>
    <source>
        <strain evidence="10">MBLB1832</strain>
    </source>
</reference>
<dbReference type="SUPFAM" id="SSF55874">
    <property type="entry name" value="ATPase domain of HSP90 chaperone/DNA topoisomerase II/histidine kinase"/>
    <property type="match status" value="1"/>
</dbReference>
<evidence type="ECO:0000256" key="5">
    <source>
        <dbReference type="ARBA" id="ARBA00022777"/>
    </source>
</evidence>
<evidence type="ECO:0000259" key="9">
    <source>
        <dbReference type="PROSITE" id="PS50885"/>
    </source>
</evidence>
<dbReference type="RefSeq" id="WP_314796708.1">
    <property type="nucleotide sequence ID" value="NZ_CP130319.1"/>
</dbReference>
<evidence type="ECO:0000256" key="6">
    <source>
        <dbReference type="ARBA" id="ARBA00023136"/>
    </source>
</evidence>
<dbReference type="EMBL" id="CP130319">
    <property type="protein sequence ID" value="WNR42888.1"/>
    <property type="molecule type" value="Genomic_DNA"/>
</dbReference>
<dbReference type="Pfam" id="PF02518">
    <property type="entry name" value="HATPase_c"/>
    <property type="match status" value="1"/>
</dbReference>
<name>A0AA96RH36_9BACL</name>
<dbReference type="Gene3D" id="6.10.340.10">
    <property type="match status" value="1"/>
</dbReference>
<dbReference type="PANTHER" id="PTHR34220:SF7">
    <property type="entry name" value="SENSOR HISTIDINE KINASE YPDA"/>
    <property type="match status" value="1"/>
</dbReference>
<proteinExistence type="predicted"/>
<keyword evidence="2" id="KW-1003">Cell membrane</keyword>
<feature type="transmembrane region" description="Helical" evidence="8">
    <location>
        <begin position="286"/>
        <end position="307"/>
    </location>
</feature>